<dbReference type="NCBIfam" id="TIGR00262">
    <property type="entry name" value="trpA"/>
    <property type="match status" value="1"/>
</dbReference>
<reference evidence="11" key="1">
    <citation type="journal article" date="2019" name="Int. J. Syst. Evol. Microbiol.">
        <title>The Global Catalogue of Microorganisms (GCM) 10K type strain sequencing project: providing services to taxonomists for standard genome sequencing and annotation.</title>
        <authorList>
            <consortium name="The Broad Institute Genomics Platform"/>
            <consortium name="The Broad Institute Genome Sequencing Center for Infectious Disease"/>
            <person name="Wu L."/>
            <person name="Ma J."/>
        </authorList>
    </citation>
    <scope>NUCLEOTIDE SEQUENCE [LARGE SCALE GENOMIC DNA]</scope>
    <source>
        <strain evidence="11">CGMCC 4.7426</strain>
    </source>
</reference>
<dbReference type="Pfam" id="PF00290">
    <property type="entry name" value="Trp_syntA"/>
    <property type="match status" value="1"/>
</dbReference>
<evidence type="ECO:0000256" key="8">
    <source>
        <dbReference type="HAMAP-Rule" id="MF_00131"/>
    </source>
</evidence>
<evidence type="ECO:0000256" key="1">
    <source>
        <dbReference type="ARBA" id="ARBA00004733"/>
    </source>
</evidence>
<accession>A0ABV9DND7</accession>
<dbReference type="EMBL" id="JBHSFU010000009">
    <property type="protein sequence ID" value="MFC4559500.1"/>
    <property type="molecule type" value="Genomic_DNA"/>
</dbReference>
<dbReference type="InterPro" id="IPR013785">
    <property type="entry name" value="Aldolase_TIM"/>
</dbReference>
<dbReference type="SUPFAM" id="SSF51366">
    <property type="entry name" value="Ribulose-phoshate binding barrel"/>
    <property type="match status" value="1"/>
</dbReference>
<evidence type="ECO:0000256" key="5">
    <source>
        <dbReference type="ARBA" id="ARBA00023141"/>
    </source>
</evidence>
<evidence type="ECO:0000256" key="7">
    <source>
        <dbReference type="ARBA" id="ARBA00049047"/>
    </source>
</evidence>
<dbReference type="RefSeq" id="WP_390297779.1">
    <property type="nucleotide sequence ID" value="NZ_JBHSFU010000009.1"/>
</dbReference>
<dbReference type="PANTHER" id="PTHR43406">
    <property type="entry name" value="TRYPTOPHAN SYNTHASE, ALPHA CHAIN"/>
    <property type="match status" value="1"/>
</dbReference>
<keyword evidence="5 8" id="KW-0057">Aromatic amino acid biosynthesis</keyword>
<comment type="caution">
    <text evidence="10">The sequence shown here is derived from an EMBL/GenBank/DDBJ whole genome shotgun (WGS) entry which is preliminary data.</text>
</comment>
<dbReference type="EC" id="4.2.1.20" evidence="8"/>
<comment type="similarity">
    <text evidence="8 9">Belongs to the TrpA family.</text>
</comment>
<organism evidence="10 11">
    <name type="scientific">Virgibacillus kekensis</name>
    <dbReference type="NCBI Taxonomy" id="202261"/>
    <lineage>
        <taxon>Bacteria</taxon>
        <taxon>Bacillati</taxon>
        <taxon>Bacillota</taxon>
        <taxon>Bacilli</taxon>
        <taxon>Bacillales</taxon>
        <taxon>Bacillaceae</taxon>
        <taxon>Virgibacillus</taxon>
    </lineage>
</organism>
<evidence type="ECO:0000313" key="11">
    <source>
        <dbReference type="Proteomes" id="UP001595989"/>
    </source>
</evidence>
<gene>
    <name evidence="8 10" type="primary">trpA</name>
    <name evidence="10" type="ORF">ACFO3D_14975</name>
</gene>
<comment type="function">
    <text evidence="8">The alpha subunit is responsible for the aldol cleavage of indoleglycerol phosphate to indole and glyceraldehyde 3-phosphate.</text>
</comment>
<name>A0ABV9DND7_9BACI</name>
<dbReference type="InterPro" id="IPR011060">
    <property type="entry name" value="RibuloseP-bd_barrel"/>
</dbReference>
<dbReference type="PANTHER" id="PTHR43406:SF1">
    <property type="entry name" value="TRYPTOPHAN SYNTHASE ALPHA CHAIN, CHLOROPLASTIC"/>
    <property type="match status" value="1"/>
</dbReference>
<evidence type="ECO:0000256" key="2">
    <source>
        <dbReference type="ARBA" id="ARBA00011270"/>
    </source>
</evidence>
<keyword evidence="6 8" id="KW-0456">Lyase</keyword>
<keyword evidence="11" id="KW-1185">Reference proteome</keyword>
<keyword evidence="3 8" id="KW-0028">Amino-acid biosynthesis</keyword>
<dbReference type="Gene3D" id="3.20.20.70">
    <property type="entry name" value="Aldolase class I"/>
    <property type="match status" value="1"/>
</dbReference>
<evidence type="ECO:0000256" key="9">
    <source>
        <dbReference type="RuleBase" id="RU003662"/>
    </source>
</evidence>
<proteinExistence type="inferred from homology"/>
<evidence type="ECO:0000313" key="10">
    <source>
        <dbReference type="EMBL" id="MFC4559500.1"/>
    </source>
</evidence>
<feature type="active site" description="Proton acceptor" evidence="8">
    <location>
        <position position="51"/>
    </location>
</feature>
<evidence type="ECO:0000256" key="3">
    <source>
        <dbReference type="ARBA" id="ARBA00022605"/>
    </source>
</evidence>
<protein>
    <recommendedName>
        <fullName evidence="8">Tryptophan synthase alpha chain</fullName>
        <ecNumber evidence="8">4.2.1.20</ecNumber>
    </recommendedName>
</protein>
<feature type="active site" description="Proton acceptor" evidence="8">
    <location>
        <position position="62"/>
    </location>
</feature>
<evidence type="ECO:0000256" key="4">
    <source>
        <dbReference type="ARBA" id="ARBA00022822"/>
    </source>
</evidence>
<comment type="subunit">
    <text evidence="2 8">Tetramer of two alpha and two beta chains.</text>
</comment>
<dbReference type="HAMAP" id="MF_00131">
    <property type="entry name" value="Trp_synth_alpha"/>
    <property type="match status" value="1"/>
</dbReference>
<dbReference type="InterPro" id="IPR002028">
    <property type="entry name" value="Trp_synthase_suA"/>
</dbReference>
<dbReference type="CDD" id="cd04724">
    <property type="entry name" value="Tryptophan_synthase_alpha"/>
    <property type="match status" value="1"/>
</dbReference>
<dbReference type="InterPro" id="IPR018204">
    <property type="entry name" value="Trp_synthase_alpha_AS"/>
</dbReference>
<keyword evidence="4 8" id="KW-0822">Tryptophan biosynthesis</keyword>
<comment type="pathway">
    <text evidence="1 8">Amino-acid biosynthesis; L-tryptophan biosynthesis; L-tryptophan from chorismate: step 5/5.</text>
</comment>
<comment type="catalytic activity">
    <reaction evidence="7 8">
        <text>(1S,2R)-1-C-(indol-3-yl)glycerol 3-phosphate + L-serine = D-glyceraldehyde 3-phosphate + L-tryptophan + H2O</text>
        <dbReference type="Rhea" id="RHEA:10532"/>
        <dbReference type="ChEBI" id="CHEBI:15377"/>
        <dbReference type="ChEBI" id="CHEBI:33384"/>
        <dbReference type="ChEBI" id="CHEBI:57912"/>
        <dbReference type="ChEBI" id="CHEBI:58866"/>
        <dbReference type="ChEBI" id="CHEBI:59776"/>
        <dbReference type="EC" id="4.2.1.20"/>
    </reaction>
</comment>
<dbReference type="GO" id="GO:0004834">
    <property type="term" value="F:tryptophan synthase activity"/>
    <property type="evidence" value="ECO:0007669"/>
    <property type="project" value="UniProtKB-EC"/>
</dbReference>
<evidence type="ECO:0000256" key="6">
    <source>
        <dbReference type="ARBA" id="ARBA00023239"/>
    </source>
</evidence>
<sequence>MSNNKLKQALEEKRQAGESIIVPYIMAGDGGLDVLEDRLTILHEAGAAAVELGIPFSDPVADGPTIQEAGKRALENGTTLSGVLGTLKTIKRSVPIILMTYLNPIYAYGLEKFARDCAEADVNGVIIPDLPIEEEDVITGYLKEYQISSIRLAAMTSPDERLAMIAGRTEGFLYAVSVTGTTGARASHGANVKTYLKKLSGKTNTPVLAGFGVSTSAQARELAADCDGVVIGSTIVNLFYEGKSEEVKKLIRESSLPVRPVTS</sequence>
<dbReference type="Proteomes" id="UP001595989">
    <property type="component" value="Unassembled WGS sequence"/>
</dbReference>
<dbReference type="PROSITE" id="PS00167">
    <property type="entry name" value="TRP_SYNTHASE_ALPHA"/>
    <property type="match status" value="1"/>
</dbReference>